<dbReference type="Gene3D" id="2.120.10.30">
    <property type="entry name" value="TolB, C-terminal domain"/>
    <property type="match status" value="1"/>
</dbReference>
<dbReference type="PANTHER" id="PTHR42060:SF1">
    <property type="entry name" value="NHL REPEAT-CONTAINING PROTEIN"/>
    <property type="match status" value="1"/>
</dbReference>
<proteinExistence type="predicted"/>
<evidence type="ECO:0000256" key="1">
    <source>
        <dbReference type="SAM" id="SignalP"/>
    </source>
</evidence>
<keyword evidence="1" id="KW-0732">Signal</keyword>
<gene>
    <name evidence="2" type="ORF">GCM10023320_76800</name>
</gene>
<dbReference type="PANTHER" id="PTHR42060">
    <property type="entry name" value="NHL REPEAT-CONTAINING PROTEIN-RELATED"/>
    <property type="match status" value="1"/>
</dbReference>
<sequence length="330" mass="35286">MMKWKWAKALLMATALTVGIVPVAAVAASQTAATEVSSRPAPSGHRVVATFDPTRGENPENILVDRDGSIYLTMLFAGSVLRISPDGRRTSVELEGDRALGIARNPRTGDLSVAVFTEHTAQAVIWTVPKSAFGSTGKPVRSTVLPTGAFANSIAYDNDGVLYAADIAGAVWRIEPGQSEVRTPWLRHPLLEPTGEEYAGAPLPGANGLKIRNGAIYVSNTAQDTLVRIPVRLGQPDTPRIVHRNLQTIDDFAFDRAGNVYATLNAVDRVVKVTPSGRVTTLLTHDIAGLQNPTSVALSTDPRQTSLYVNSSAFAAQNPHPALLELRLAR</sequence>
<keyword evidence="3" id="KW-1185">Reference proteome</keyword>
<comment type="caution">
    <text evidence="2">The sequence shown here is derived from an EMBL/GenBank/DDBJ whole genome shotgun (WGS) entry which is preliminary data.</text>
</comment>
<feature type="chain" id="PRO_5045117665" description="Sugar lactone lactonase YvrE" evidence="1">
    <location>
        <begin position="28"/>
        <end position="330"/>
    </location>
</feature>
<dbReference type="Proteomes" id="UP001500804">
    <property type="component" value="Unassembled WGS sequence"/>
</dbReference>
<evidence type="ECO:0008006" key="4">
    <source>
        <dbReference type="Google" id="ProtNLM"/>
    </source>
</evidence>
<feature type="signal peptide" evidence="1">
    <location>
        <begin position="1"/>
        <end position="27"/>
    </location>
</feature>
<protein>
    <recommendedName>
        <fullName evidence="4">Sugar lactone lactonase YvrE</fullName>
    </recommendedName>
</protein>
<dbReference type="EMBL" id="BAABJO010000045">
    <property type="protein sequence ID" value="GAA5139937.1"/>
    <property type="molecule type" value="Genomic_DNA"/>
</dbReference>
<organism evidence="2 3">
    <name type="scientific">Pseudonocardia adelaidensis</name>
    <dbReference type="NCBI Taxonomy" id="648754"/>
    <lineage>
        <taxon>Bacteria</taxon>
        <taxon>Bacillati</taxon>
        <taxon>Actinomycetota</taxon>
        <taxon>Actinomycetes</taxon>
        <taxon>Pseudonocardiales</taxon>
        <taxon>Pseudonocardiaceae</taxon>
        <taxon>Pseudonocardia</taxon>
    </lineage>
</organism>
<dbReference type="SUPFAM" id="SSF63829">
    <property type="entry name" value="Calcium-dependent phosphotriesterase"/>
    <property type="match status" value="1"/>
</dbReference>
<accession>A0ABP9P306</accession>
<dbReference type="InterPro" id="IPR052998">
    <property type="entry name" value="Hetero-Diels-Alderase-like"/>
</dbReference>
<reference evidence="3" key="1">
    <citation type="journal article" date="2019" name="Int. J. Syst. Evol. Microbiol.">
        <title>The Global Catalogue of Microorganisms (GCM) 10K type strain sequencing project: providing services to taxonomists for standard genome sequencing and annotation.</title>
        <authorList>
            <consortium name="The Broad Institute Genomics Platform"/>
            <consortium name="The Broad Institute Genome Sequencing Center for Infectious Disease"/>
            <person name="Wu L."/>
            <person name="Ma J."/>
        </authorList>
    </citation>
    <scope>NUCLEOTIDE SEQUENCE [LARGE SCALE GENOMIC DNA]</scope>
    <source>
        <strain evidence="3">JCM 18302</strain>
    </source>
</reference>
<evidence type="ECO:0000313" key="2">
    <source>
        <dbReference type="EMBL" id="GAA5139937.1"/>
    </source>
</evidence>
<dbReference type="RefSeq" id="WP_345612331.1">
    <property type="nucleotide sequence ID" value="NZ_BAABJO010000045.1"/>
</dbReference>
<evidence type="ECO:0000313" key="3">
    <source>
        <dbReference type="Proteomes" id="UP001500804"/>
    </source>
</evidence>
<dbReference type="InterPro" id="IPR011042">
    <property type="entry name" value="6-blade_b-propeller_TolB-like"/>
</dbReference>
<name>A0ABP9P306_9PSEU</name>